<dbReference type="AlphaFoldDB" id="A0A443I3X9"/>
<evidence type="ECO:0008006" key="3">
    <source>
        <dbReference type="Google" id="ProtNLM"/>
    </source>
</evidence>
<keyword evidence="2" id="KW-1185">Reference proteome</keyword>
<gene>
    <name evidence="1" type="ORF">C8Q69DRAFT_517781</name>
</gene>
<reference evidence="1 2" key="1">
    <citation type="journal article" date="2018" name="Front. Microbiol.">
        <title>Genomic and genetic insights into a cosmopolitan fungus, Paecilomyces variotii (Eurotiales).</title>
        <authorList>
            <person name="Urquhart A.S."/>
            <person name="Mondo S.J."/>
            <person name="Makela M.R."/>
            <person name="Hane J.K."/>
            <person name="Wiebenga A."/>
            <person name="He G."/>
            <person name="Mihaltcheva S."/>
            <person name="Pangilinan J."/>
            <person name="Lipzen A."/>
            <person name="Barry K."/>
            <person name="de Vries R.P."/>
            <person name="Grigoriev I.V."/>
            <person name="Idnurm A."/>
        </authorList>
    </citation>
    <scope>NUCLEOTIDE SEQUENCE [LARGE SCALE GENOMIC DNA]</scope>
    <source>
        <strain evidence="1 2">CBS 101075</strain>
    </source>
</reference>
<dbReference type="VEuPathDB" id="FungiDB:C8Q69DRAFT_517781"/>
<sequence length="244" mass="27510">MDMRFMYESCFVNCSPGESELYHGPSPNCGPWKEISYCSGLIETGRARIHKRRESEVGLLPYRGSIKDHTRLLDICQDALRVLTNDPRIQEAALSTPLYTDLHKRNIYASVSDTAVIVGIIDWQSTSTEASFVYSNEISDVASLHSEDCPKDDASASPQYERRVKDASICYQTYDVAMKGFVTKLRLARNSDPTLFCPFLQVTYCYTSWRDSATALCQELIDLSARWAELGIQIPALISPVKRN</sequence>
<dbReference type="GeneID" id="39602700"/>
<evidence type="ECO:0000313" key="1">
    <source>
        <dbReference type="EMBL" id="RWQ98803.1"/>
    </source>
</evidence>
<dbReference type="Proteomes" id="UP000283841">
    <property type="component" value="Unassembled WGS sequence"/>
</dbReference>
<comment type="caution">
    <text evidence="1">The sequence shown here is derived from an EMBL/GenBank/DDBJ whole genome shotgun (WGS) entry which is preliminary data.</text>
</comment>
<dbReference type="EMBL" id="RCNU01000002">
    <property type="protein sequence ID" value="RWQ98803.1"/>
    <property type="molecule type" value="Genomic_DNA"/>
</dbReference>
<proteinExistence type="predicted"/>
<protein>
    <recommendedName>
        <fullName evidence="3">Aminoglycoside phosphotransferase domain-containing protein</fullName>
    </recommendedName>
</protein>
<accession>A0A443I3X9</accession>
<organism evidence="1 2">
    <name type="scientific">Byssochlamys spectabilis</name>
    <name type="common">Paecilomyces variotii</name>
    <dbReference type="NCBI Taxonomy" id="264951"/>
    <lineage>
        <taxon>Eukaryota</taxon>
        <taxon>Fungi</taxon>
        <taxon>Dikarya</taxon>
        <taxon>Ascomycota</taxon>
        <taxon>Pezizomycotina</taxon>
        <taxon>Eurotiomycetes</taxon>
        <taxon>Eurotiomycetidae</taxon>
        <taxon>Eurotiales</taxon>
        <taxon>Thermoascaceae</taxon>
        <taxon>Paecilomyces</taxon>
    </lineage>
</organism>
<dbReference type="RefSeq" id="XP_028488448.1">
    <property type="nucleotide sequence ID" value="XM_028633423.1"/>
</dbReference>
<name>A0A443I3X9_BYSSP</name>
<dbReference type="STRING" id="264951.A0A443I3X9"/>
<evidence type="ECO:0000313" key="2">
    <source>
        <dbReference type="Proteomes" id="UP000283841"/>
    </source>
</evidence>